<organism evidence="2 3">
    <name type="scientific">Candidatus Brennerbacteria bacterium CG_4_9_14_3_um_filter_43_9</name>
    <dbReference type="NCBI Taxonomy" id="1974522"/>
    <lineage>
        <taxon>Bacteria</taxon>
        <taxon>Candidatus Brenneribacteriota</taxon>
    </lineage>
</organism>
<name>A0A2M8C2F8_9BACT</name>
<comment type="caution">
    <text evidence="2">The sequence shown here is derived from an EMBL/GenBank/DDBJ whole genome shotgun (WGS) entry which is preliminary data.</text>
</comment>
<evidence type="ECO:0000313" key="2">
    <source>
        <dbReference type="EMBL" id="PJB50253.1"/>
    </source>
</evidence>
<dbReference type="AlphaFoldDB" id="A0A2M8C2F8"/>
<accession>A0A2M8C2F8</accession>
<dbReference type="GO" id="GO:0006281">
    <property type="term" value="P:DNA repair"/>
    <property type="evidence" value="ECO:0007669"/>
    <property type="project" value="InterPro"/>
</dbReference>
<dbReference type="SMART" id="SM00982">
    <property type="entry name" value="TRCF"/>
    <property type="match status" value="1"/>
</dbReference>
<feature type="domain" description="Transcription-repair-coupling factor C-terminal" evidence="1">
    <location>
        <begin position="12"/>
        <end position="69"/>
    </location>
</feature>
<gene>
    <name evidence="2" type="ORF">CO102_01735</name>
</gene>
<dbReference type="SUPFAM" id="SSF143517">
    <property type="entry name" value="TRCF domain-like"/>
    <property type="match status" value="1"/>
</dbReference>
<feature type="non-terminal residue" evidence="2">
    <location>
        <position position="69"/>
    </location>
</feature>
<dbReference type="Proteomes" id="UP000228770">
    <property type="component" value="Unassembled WGS sequence"/>
</dbReference>
<dbReference type="InterPro" id="IPR037235">
    <property type="entry name" value="TRCF-like_C_D7"/>
</dbReference>
<feature type="non-terminal residue" evidence="2">
    <location>
        <position position="1"/>
    </location>
</feature>
<reference evidence="3" key="1">
    <citation type="submission" date="2017-09" db="EMBL/GenBank/DDBJ databases">
        <title>Depth-based differentiation of microbial function through sediment-hosted aquifers and enrichment of novel symbionts in the deep terrestrial subsurface.</title>
        <authorList>
            <person name="Probst A.J."/>
            <person name="Ladd B."/>
            <person name="Jarett J.K."/>
            <person name="Geller-Mcgrath D.E."/>
            <person name="Sieber C.M.K."/>
            <person name="Emerson J.B."/>
            <person name="Anantharaman K."/>
            <person name="Thomas B.C."/>
            <person name="Malmstrom R."/>
            <person name="Stieglmeier M."/>
            <person name="Klingl A."/>
            <person name="Woyke T."/>
            <person name="Ryan C.M."/>
            <person name="Banfield J.F."/>
        </authorList>
    </citation>
    <scope>NUCLEOTIDE SEQUENCE [LARGE SCALE GENOMIC DNA]</scope>
</reference>
<dbReference type="Pfam" id="PF03461">
    <property type="entry name" value="TRCF"/>
    <property type="match status" value="1"/>
</dbReference>
<proteinExistence type="predicted"/>
<dbReference type="EMBL" id="PFUA01000039">
    <property type="protein sequence ID" value="PJB50253.1"/>
    <property type="molecule type" value="Genomic_DNA"/>
</dbReference>
<sequence>TECNERIDVSIEIPLEAYIPDKYIPDTKDKVNVYQKLSSVDNMEILAEFQDDLIAEYGNFPKQVNNLFQ</sequence>
<dbReference type="Gene3D" id="3.90.1150.50">
    <property type="entry name" value="Transcription-repair-coupling factor, D7 domain"/>
    <property type="match status" value="1"/>
</dbReference>
<evidence type="ECO:0000259" key="1">
    <source>
        <dbReference type="SMART" id="SM00982"/>
    </source>
</evidence>
<evidence type="ECO:0000313" key="3">
    <source>
        <dbReference type="Proteomes" id="UP000228770"/>
    </source>
</evidence>
<protein>
    <recommendedName>
        <fullName evidence="1">Transcription-repair-coupling factor C-terminal domain-containing protein</fullName>
    </recommendedName>
</protein>
<dbReference type="InterPro" id="IPR005118">
    <property type="entry name" value="TRCF_C"/>
</dbReference>